<evidence type="ECO:0000256" key="7">
    <source>
        <dbReference type="ARBA" id="ARBA00023136"/>
    </source>
</evidence>
<dbReference type="InParanoid" id="A0A6J0VGN9"/>
<dbReference type="PANTHER" id="PTHR26452">
    <property type="entry name" value="OLFACTORY RECEPTOR"/>
    <property type="match status" value="1"/>
</dbReference>
<evidence type="ECO:0000313" key="14">
    <source>
        <dbReference type="RefSeq" id="XP_020671358.2"/>
    </source>
</evidence>
<proteinExistence type="inferred from homology"/>
<sequence length="317" mass="35975">MKNIDVHSNNTENHTKLTEFILLGLSSDSEVQLLLFFVFLIIYATTLIGNSVIIFIIKTEMSLQTPMFFFLSHLAIVDISYSSVTVPKLLETLISMKKSISLVGCMTQIFFFVYFACIDVFLLSAMAYDRYVAICDPLHYSIVMTKPVCWKLVGGAWVIAFLDATLNTMPFIGLKFCENNLISHFTCELSAVLSLSCSDTSINFKCLLVSCFLFGFTSFFLTLVSYIYIISSILKIQSTKGRIKAFSTCSSHLIVVCLFYLSAFSRYLQPHSKSFTDLDKVISSQYLILTPMLNPIIYSLKNKELKVILWKRFGKHK</sequence>
<dbReference type="PRINTS" id="PR00245">
    <property type="entry name" value="OLFACTORYR"/>
</dbReference>
<evidence type="ECO:0000256" key="10">
    <source>
        <dbReference type="RuleBase" id="RU000688"/>
    </source>
</evidence>
<dbReference type="GO" id="GO:0004930">
    <property type="term" value="F:G protein-coupled receptor activity"/>
    <property type="evidence" value="ECO:0007669"/>
    <property type="project" value="UniProtKB-KW"/>
</dbReference>
<evidence type="ECO:0000259" key="12">
    <source>
        <dbReference type="PROSITE" id="PS50262"/>
    </source>
</evidence>
<dbReference type="AlphaFoldDB" id="A0A6J0VGN9"/>
<reference evidence="14" key="1">
    <citation type="submission" date="2025-08" db="UniProtKB">
        <authorList>
            <consortium name="RefSeq"/>
        </authorList>
    </citation>
    <scope>IDENTIFICATION</scope>
</reference>
<dbReference type="KEGG" id="pvt:110091544"/>
<dbReference type="Proteomes" id="UP001652642">
    <property type="component" value="Chromosome 6"/>
</dbReference>
<dbReference type="GO" id="GO:0005886">
    <property type="term" value="C:plasma membrane"/>
    <property type="evidence" value="ECO:0007669"/>
    <property type="project" value="UniProtKB-SubCell"/>
</dbReference>
<comment type="subcellular location">
    <subcellularLocation>
        <location evidence="1 11">Cell membrane</location>
        <topology evidence="1 11">Multi-pass membrane protein</topology>
    </subcellularLocation>
</comment>
<feature type="transmembrane region" description="Helical" evidence="11">
    <location>
        <begin position="281"/>
        <end position="300"/>
    </location>
</feature>
<dbReference type="SUPFAM" id="SSF81321">
    <property type="entry name" value="Family A G protein-coupled receptor-like"/>
    <property type="match status" value="1"/>
</dbReference>
<dbReference type="InterPro" id="IPR000276">
    <property type="entry name" value="GPCR_Rhodpsn"/>
</dbReference>
<evidence type="ECO:0000313" key="13">
    <source>
        <dbReference type="Proteomes" id="UP001652642"/>
    </source>
</evidence>
<keyword evidence="8 10" id="KW-0675">Receptor</keyword>
<gene>
    <name evidence="14" type="primary">LOC110091544</name>
</gene>
<evidence type="ECO:0000256" key="5">
    <source>
        <dbReference type="ARBA" id="ARBA00022989"/>
    </source>
</evidence>
<dbReference type="InterPro" id="IPR017452">
    <property type="entry name" value="GPCR_Rhodpsn_7TM"/>
</dbReference>
<evidence type="ECO:0000256" key="11">
    <source>
        <dbReference type="RuleBase" id="RU363047"/>
    </source>
</evidence>
<dbReference type="Gene3D" id="1.20.1070.10">
    <property type="entry name" value="Rhodopsin 7-helix transmembrane proteins"/>
    <property type="match status" value="1"/>
</dbReference>
<accession>A0A6J0VGN9</accession>
<dbReference type="GeneID" id="110091544"/>
<keyword evidence="4 11" id="KW-0552">Olfaction</keyword>
<dbReference type="OrthoDB" id="5964498at2759"/>
<evidence type="ECO:0000256" key="9">
    <source>
        <dbReference type="ARBA" id="ARBA00023224"/>
    </source>
</evidence>
<evidence type="ECO:0000256" key="2">
    <source>
        <dbReference type="ARBA" id="ARBA00022475"/>
    </source>
</evidence>
<protein>
    <recommendedName>
        <fullName evidence="11">Olfactory receptor</fullName>
    </recommendedName>
</protein>
<keyword evidence="7 11" id="KW-0472">Membrane</keyword>
<organism evidence="13 14">
    <name type="scientific">Pogona vitticeps</name>
    <name type="common">central bearded dragon</name>
    <dbReference type="NCBI Taxonomy" id="103695"/>
    <lineage>
        <taxon>Eukaryota</taxon>
        <taxon>Metazoa</taxon>
        <taxon>Chordata</taxon>
        <taxon>Craniata</taxon>
        <taxon>Vertebrata</taxon>
        <taxon>Euteleostomi</taxon>
        <taxon>Lepidosauria</taxon>
        <taxon>Squamata</taxon>
        <taxon>Bifurcata</taxon>
        <taxon>Unidentata</taxon>
        <taxon>Episquamata</taxon>
        <taxon>Toxicofera</taxon>
        <taxon>Iguania</taxon>
        <taxon>Acrodonta</taxon>
        <taxon>Agamidae</taxon>
        <taxon>Amphibolurinae</taxon>
        <taxon>Pogona</taxon>
    </lineage>
</organism>
<dbReference type="RefSeq" id="XP_020671358.2">
    <property type="nucleotide sequence ID" value="XM_020815699.2"/>
</dbReference>
<dbReference type="InterPro" id="IPR000725">
    <property type="entry name" value="Olfact_rcpt"/>
</dbReference>
<dbReference type="CDD" id="cd15229">
    <property type="entry name" value="7tmA_OR8S1-like"/>
    <property type="match status" value="1"/>
</dbReference>
<name>A0A6J0VGN9_9SAUR</name>
<feature type="transmembrane region" description="Helical" evidence="11">
    <location>
        <begin position="148"/>
        <end position="166"/>
    </location>
</feature>
<keyword evidence="9 10" id="KW-0807">Transducer</keyword>
<dbReference type="GO" id="GO:0004984">
    <property type="term" value="F:olfactory receptor activity"/>
    <property type="evidence" value="ECO:0007669"/>
    <property type="project" value="InterPro"/>
</dbReference>
<feature type="domain" description="G-protein coupled receptors family 1 profile" evidence="12">
    <location>
        <begin position="49"/>
        <end position="298"/>
    </location>
</feature>
<feature type="transmembrane region" description="Helical" evidence="11">
    <location>
        <begin position="207"/>
        <end position="231"/>
    </location>
</feature>
<feature type="transmembrane region" description="Helical" evidence="11">
    <location>
        <begin position="243"/>
        <end position="261"/>
    </location>
</feature>
<evidence type="ECO:0000256" key="4">
    <source>
        <dbReference type="ARBA" id="ARBA00022725"/>
    </source>
</evidence>
<keyword evidence="5 11" id="KW-1133">Transmembrane helix</keyword>
<evidence type="ECO:0000256" key="3">
    <source>
        <dbReference type="ARBA" id="ARBA00022692"/>
    </source>
</evidence>
<comment type="similarity">
    <text evidence="10">Belongs to the G-protein coupled receptor 1 family.</text>
</comment>
<keyword evidence="2 11" id="KW-1003">Cell membrane</keyword>
<feature type="transmembrane region" description="Helical" evidence="11">
    <location>
        <begin position="68"/>
        <end position="89"/>
    </location>
</feature>
<evidence type="ECO:0000256" key="6">
    <source>
        <dbReference type="ARBA" id="ARBA00023040"/>
    </source>
</evidence>
<dbReference type="PROSITE" id="PS50262">
    <property type="entry name" value="G_PROTEIN_RECEP_F1_2"/>
    <property type="match status" value="1"/>
</dbReference>
<evidence type="ECO:0000256" key="1">
    <source>
        <dbReference type="ARBA" id="ARBA00004651"/>
    </source>
</evidence>
<dbReference type="PROSITE" id="PS00237">
    <property type="entry name" value="G_PROTEIN_RECEP_F1_1"/>
    <property type="match status" value="1"/>
</dbReference>
<keyword evidence="6 10" id="KW-0297">G-protein coupled receptor</keyword>
<feature type="transmembrane region" description="Helical" evidence="11">
    <location>
        <begin position="33"/>
        <end position="56"/>
    </location>
</feature>
<dbReference type="InterPro" id="IPR050516">
    <property type="entry name" value="Olfactory_GPCR"/>
</dbReference>
<dbReference type="PRINTS" id="PR00237">
    <property type="entry name" value="GPCRRHODOPSN"/>
</dbReference>
<keyword evidence="13" id="KW-1185">Reference proteome</keyword>
<dbReference type="Pfam" id="PF13853">
    <property type="entry name" value="7tm_4"/>
    <property type="match status" value="1"/>
</dbReference>
<keyword evidence="3 10" id="KW-0812">Transmembrane</keyword>
<feature type="transmembrane region" description="Helical" evidence="11">
    <location>
        <begin position="109"/>
        <end position="128"/>
    </location>
</feature>
<evidence type="ECO:0000256" key="8">
    <source>
        <dbReference type="ARBA" id="ARBA00023170"/>
    </source>
</evidence>
<keyword evidence="11" id="KW-0716">Sensory transduction</keyword>